<dbReference type="Pfam" id="PF13456">
    <property type="entry name" value="RVT_3"/>
    <property type="match status" value="1"/>
</dbReference>
<dbReference type="GO" id="GO:0003743">
    <property type="term" value="F:translation initiation factor activity"/>
    <property type="evidence" value="ECO:0007669"/>
    <property type="project" value="UniProtKB-KW"/>
</dbReference>
<keyword evidence="2" id="KW-0396">Initiation factor</keyword>
<feature type="domain" description="RNase H type-1" evidence="1">
    <location>
        <begin position="28"/>
        <end position="91"/>
    </location>
</feature>
<name>A0A392Q2C8_9FABA</name>
<dbReference type="InterPro" id="IPR002156">
    <property type="entry name" value="RNaseH_domain"/>
</dbReference>
<evidence type="ECO:0000313" key="2">
    <source>
        <dbReference type="EMBL" id="MCI18238.1"/>
    </source>
</evidence>
<proteinExistence type="predicted"/>
<dbReference type="Proteomes" id="UP000265520">
    <property type="component" value="Unassembled WGS sequence"/>
</dbReference>
<dbReference type="AlphaFoldDB" id="A0A392Q2C8"/>
<keyword evidence="3" id="KW-1185">Reference proteome</keyword>
<comment type="caution">
    <text evidence="2">The sequence shown here is derived from an EMBL/GenBank/DDBJ whole genome shotgun (WGS) entry which is preliminary data.</text>
</comment>
<sequence length="94" mass="10875">MQIRNQQNMQLTTYATWVKPQDGWIKCNVDAELFESQGITTVACCIRNNNNEFQCAQTRQFNSRFSIVEGEGMTMLEAIQLAIHHGWNFVISKF</sequence>
<protein>
    <submittedName>
        <fullName evidence="2">Eukaryotic translation initiation factor 3 subunit C</fullName>
    </submittedName>
</protein>
<evidence type="ECO:0000313" key="3">
    <source>
        <dbReference type="Proteomes" id="UP000265520"/>
    </source>
</evidence>
<accession>A0A392Q2C8</accession>
<keyword evidence="2" id="KW-0648">Protein biosynthesis</keyword>
<dbReference type="PANTHER" id="PTHR47074:SF54">
    <property type="entry name" value="RNASE H TYPE-1 DOMAIN-CONTAINING PROTEIN"/>
    <property type="match status" value="1"/>
</dbReference>
<organism evidence="2 3">
    <name type="scientific">Trifolium medium</name>
    <dbReference type="NCBI Taxonomy" id="97028"/>
    <lineage>
        <taxon>Eukaryota</taxon>
        <taxon>Viridiplantae</taxon>
        <taxon>Streptophyta</taxon>
        <taxon>Embryophyta</taxon>
        <taxon>Tracheophyta</taxon>
        <taxon>Spermatophyta</taxon>
        <taxon>Magnoliopsida</taxon>
        <taxon>eudicotyledons</taxon>
        <taxon>Gunneridae</taxon>
        <taxon>Pentapetalae</taxon>
        <taxon>rosids</taxon>
        <taxon>fabids</taxon>
        <taxon>Fabales</taxon>
        <taxon>Fabaceae</taxon>
        <taxon>Papilionoideae</taxon>
        <taxon>50 kb inversion clade</taxon>
        <taxon>NPAAA clade</taxon>
        <taxon>Hologalegina</taxon>
        <taxon>IRL clade</taxon>
        <taxon>Trifolieae</taxon>
        <taxon>Trifolium</taxon>
    </lineage>
</organism>
<dbReference type="GO" id="GO:0004523">
    <property type="term" value="F:RNA-DNA hybrid ribonuclease activity"/>
    <property type="evidence" value="ECO:0007669"/>
    <property type="project" value="InterPro"/>
</dbReference>
<evidence type="ECO:0000259" key="1">
    <source>
        <dbReference type="Pfam" id="PF13456"/>
    </source>
</evidence>
<dbReference type="PANTHER" id="PTHR47074">
    <property type="entry name" value="BNAC02G40300D PROTEIN"/>
    <property type="match status" value="1"/>
</dbReference>
<dbReference type="EMBL" id="LXQA010109194">
    <property type="protein sequence ID" value="MCI18238.1"/>
    <property type="molecule type" value="Genomic_DNA"/>
</dbReference>
<dbReference type="GO" id="GO:0003676">
    <property type="term" value="F:nucleic acid binding"/>
    <property type="evidence" value="ECO:0007669"/>
    <property type="project" value="InterPro"/>
</dbReference>
<reference evidence="2 3" key="1">
    <citation type="journal article" date="2018" name="Front. Plant Sci.">
        <title>Red Clover (Trifolium pratense) and Zigzag Clover (T. medium) - A Picture of Genomic Similarities and Differences.</title>
        <authorList>
            <person name="Dluhosova J."/>
            <person name="Istvanek J."/>
            <person name="Nedelnik J."/>
            <person name="Repkova J."/>
        </authorList>
    </citation>
    <scope>NUCLEOTIDE SEQUENCE [LARGE SCALE GENOMIC DNA]</scope>
    <source>
        <strain evidence="3">cv. 10/8</strain>
        <tissue evidence="2">Leaf</tissue>
    </source>
</reference>
<dbReference type="InterPro" id="IPR052929">
    <property type="entry name" value="RNase_H-like_EbsB-rel"/>
</dbReference>